<evidence type="ECO:0000313" key="2">
    <source>
        <dbReference type="Proteomes" id="UP000654345"/>
    </source>
</evidence>
<proteinExistence type="predicted"/>
<keyword evidence="2" id="KW-1185">Reference proteome</keyword>
<gene>
    <name evidence="1" type="ORF">KSB_29490</name>
</gene>
<sequence length="173" mass="19829">MVSILLEPEGLYYDAELKMIAALKPRPAFLPILRLLQGVFEYKETSELLVTIHWSQRNRRATNHRSHLALIPIDKLFSGRGDTLVSTPKSSSDYAQSGTPLEQAFENPVGIPLSQRRPGPHHPQWKIPQVEWQTVLQRVTENHEPLRKVAKDYGVSYETIRRTVLAARQRERG</sequence>
<protein>
    <recommendedName>
        <fullName evidence="3">Resolvase HTH domain-containing protein</fullName>
    </recommendedName>
</protein>
<reference evidence="1 2" key="1">
    <citation type="journal article" date="2021" name="Int. J. Syst. Evol. Microbiol.">
        <title>Reticulibacter mediterranei gen. nov., sp. nov., within the new family Reticulibacteraceae fam. nov., and Ktedonospora formicarum gen. nov., sp. nov., Ktedonobacter robiniae sp. nov., Dictyobacter formicarum sp. nov. and Dictyobacter arantiisoli sp. nov., belonging to the class Ktedonobacteria.</title>
        <authorList>
            <person name="Yabe S."/>
            <person name="Zheng Y."/>
            <person name="Wang C.M."/>
            <person name="Sakai Y."/>
            <person name="Abe K."/>
            <person name="Yokota A."/>
            <person name="Donadio S."/>
            <person name="Cavaletti L."/>
            <person name="Monciardini P."/>
        </authorList>
    </citation>
    <scope>NUCLEOTIDE SEQUENCE [LARGE SCALE GENOMIC DNA]</scope>
    <source>
        <strain evidence="1 2">SOSP1-30</strain>
    </source>
</reference>
<evidence type="ECO:0000313" key="1">
    <source>
        <dbReference type="EMBL" id="GHO54474.1"/>
    </source>
</evidence>
<dbReference type="RefSeq" id="WP_201371182.1">
    <property type="nucleotide sequence ID" value="NZ_BNJG01000001.1"/>
</dbReference>
<name>A0ABQ3UP03_9CHLR</name>
<comment type="caution">
    <text evidence="1">The sequence shown here is derived from an EMBL/GenBank/DDBJ whole genome shotgun (WGS) entry which is preliminary data.</text>
</comment>
<accession>A0ABQ3UP03</accession>
<dbReference type="EMBL" id="BNJG01000001">
    <property type="protein sequence ID" value="GHO54474.1"/>
    <property type="molecule type" value="Genomic_DNA"/>
</dbReference>
<dbReference type="Proteomes" id="UP000654345">
    <property type="component" value="Unassembled WGS sequence"/>
</dbReference>
<organism evidence="1 2">
    <name type="scientific">Ktedonobacter robiniae</name>
    <dbReference type="NCBI Taxonomy" id="2778365"/>
    <lineage>
        <taxon>Bacteria</taxon>
        <taxon>Bacillati</taxon>
        <taxon>Chloroflexota</taxon>
        <taxon>Ktedonobacteria</taxon>
        <taxon>Ktedonobacterales</taxon>
        <taxon>Ktedonobacteraceae</taxon>
        <taxon>Ktedonobacter</taxon>
    </lineage>
</organism>
<evidence type="ECO:0008006" key="3">
    <source>
        <dbReference type="Google" id="ProtNLM"/>
    </source>
</evidence>